<accession>A0A0D0E2K8</accession>
<evidence type="ECO:0000313" key="1">
    <source>
        <dbReference type="EMBL" id="KIK94869.1"/>
    </source>
</evidence>
<evidence type="ECO:0000313" key="2">
    <source>
        <dbReference type="Proteomes" id="UP000054538"/>
    </source>
</evidence>
<protein>
    <submittedName>
        <fullName evidence="1">Uncharacterized protein</fullName>
    </submittedName>
</protein>
<gene>
    <name evidence="1" type="ORF">PAXRUDRAFT_421109</name>
</gene>
<dbReference type="HOGENOM" id="CLU_1835793_0_0_1"/>
<name>A0A0D0E2K8_9AGAM</name>
<dbReference type="OrthoDB" id="3269550at2759"/>
<dbReference type="EMBL" id="KN825079">
    <property type="protein sequence ID" value="KIK94869.1"/>
    <property type="molecule type" value="Genomic_DNA"/>
</dbReference>
<sequence length="140" mass="15503">MNVLVLHVSTSSRLPVGLPPFLHLNIPQRNIDSLQLPEASRPTVASGGFSRTFYDLIFSTRLGYLEKVAEVTVDDGASPTRLPSVNDSRLTNSCLSLNVADIGRLFPLFYSQRKATRIGKMIRHLHSDIQNSCAVPVRRS</sequence>
<dbReference type="AlphaFoldDB" id="A0A0D0E2K8"/>
<reference evidence="1 2" key="1">
    <citation type="submission" date="2014-04" db="EMBL/GenBank/DDBJ databases">
        <authorList>
            <consortium name="DOE Joint Genome Institute"/>
            <person name="Kuo A."/>
            <person name="Kohler A."/>
            <person name="Jargeat P."/>
            <person name="Nagy L.G."/>
            <person name="Floudas D."/>
            <person name="Copeland A."/>
            <person name="Barry K.W."/>
            <person name="Cichocki N."/>
            <person name="Veneault-Fourrey C."/>
            <person name="LaButti K."/>
            <person name="Lindquist E.A."/>
            <person name="Lipzen A."/>
            <person name="Lundell T."/>
            <person name="Morin E."/>
            <person name="Murat C."/>
            <person name="Sun H."/>
            <person name="Tunlid A."/>
            <person name="Henrissat B."/>
            <person name="Grigoriev I.V."/>
            <person name="Hibbett D.S."/>
            <person name="Martin F."/>
            <person name="Nordberg H.P."/>
            <person name="Cantor M.N."/>
            <person name="Hua S.X."/>
        </authorList>
    </citation>
    <scope>NUCLEOTIDE SEQUENCE [LARGE SCALE GENOMIC DNA]</scope>
    <source>
        <strain evidence="1 2">Ve08.2h10</strain>
    </source>
</reference>
<keyword evidence="2" id="KW-1185">Reference proteome</keyword>
<organism evidence="1 2">
    <name type="scientific">Paxillus rubicundulus Ve08.2h10</name>
    <dbReference type="NCBI Taxonomy" id="930991"/>
    <lineage>
        <taxon>Eukaryota</taxon>
        <taxon>Fungi</taxon>
        <taxon>Dikarya</taxon>
        <taxon>Basidiomycota</taxon>
        <taxon>Agaricomycotina</taxon>
        <taxon>Agaricomycetes</taxon>
        <taxon>Agaricomycetidae</taxon>
        <taxon>Boletales</taxon>
        <taxon>Paxilineae</taxon>
        <taxon>Paxillaceae</taxon>
        <taxon>Paxillus</taxon>
    </lineage>
</organism>
<dbReference type="InParanoid" id="A0A0D0E2K8"/>
<proteinExistence type="predicted"/>
<dbReference type="Proteomes" id="UP000054538">
    <property type="component" value="Unassembled WGS sequence"/>
</dbReference>
<reference evidence="2" key="2">
    <citation type="submission" date="2015-01" db="EMBL/GenBank/DDBJ databases">
        <title>Evolutionary Origins and Diversification of the Mycorrhizal Mutualists.</title>
        <authorList>
            <consortium name="DOE Joint Genome Institute"/>
            <consortium name="Mycorrhizal Genomics Consortium"/>
            <person name="Kohler A."/>
            <person name="Kuo A."/>
            <person name="Nagy L.G."/>
            <person name="Floudas D."/>
            <person name="Copeland A."/>
            <person name="Barry K.W."/>
            <person name="Cichocki N."/>
            <person name="Veneault-Fourrey C."/>
            <person name="LaButti K."/>
            <person name="Lindquist E.A."/>
            <person name="Lipzen A."/>
            <person name="Lundell T."/>
            <person name="Morin E."/>
            <person name="Murat C."/>
            <person name="Riley R."/>
            <person name="Ohm R."/>
            <person name="Sun H."/>
            <person name="Tunlid A."/>
            <person name="Henrissat B."/>
            <person name="Grigoriev I.V."/>
            <person name="Hibbett D.S."/>
            <person name="Martin F."/>
        </authorList>
    </citation>
    <scope>NUCLEOTIDE SEQUENCE [LARGE SCALE GENOMIC DNA]</scope>
    <source>
        <strain evidence="2">Ve08.2h10</strain>
    </source>
</reference>